<dbReference type="SMART" id="SM00091">
    <property type="entry name" value="PAS"/>
    <property type="match status" value="1"/>
</dbReference>
<dbReference type="InterPro" id="IPR002197">
    <property type="entry name" value="HTH_Fis"/>
</dbReference>
<dbReference type="InterPro" id="IPR000014">
    <property type="entry name" value="PAS"/>
</dbReference>
<dbReference type="Pfam" id="PF00158">
    <property type="entry name" value="Sigma54_activat"/>
    <property type="match status" value="1"/>
</dbReference>
<dbReference type="InterPro" id="IPR010524">
    <property type="entry name" value="Sig_transdc_resp-reg_PrpR_N"/>
</dbReference>
<evidence type="ECO:0000256" key="4">
    <source>
        <dbReference type="ARBA" id="ARBA00023163"/>
    </source>
</evidence>
<dbReference type="Pfam" id="PF02954">
    <property type="entry name" value="HTH_8"/>
    <property type="match status" value="1"/>
</dbReference>
<dbReference type="NCBIfam" id="TIGR00229">
    <property type="entry name" value="sensory_box"/>
    <property type="match status" value="1"/>
</dbReference>
<dbReference type="InterPro" id="IPR027417">
    <property type="entry name" value="P-loop_NTPase"/>
</dbReference>
<proteinExistence type="predicted"/>
<dbReference type="GO" id="GO:0043565">
    <property type="term" value="F:sequence-specific DNA binding"/>
    <property type="evidence" value="ECO:0007669"/>
    <property type="project" value="InterPro"/>
</dbReference>
<dbReference type="EMBL" id="NHRJ02000018">
    <property type="protein sequence ID" value="PZE19337.1"/>
    <property type="molecule type" value="Genomic_DNA"/>
</dbReference>
<feature type="domain" description="PAS" evidence="6">
    <location>
        <begin position="193"/>
        <end position="253"/>
    </location>
</feature>
<dbReference type="Pfam" id="PF06506">
    <property type="entry name" value="PrpR_N"/>
    <property type="match status" value="1"/>
</dbReference>
<dbReference type="CDD" id="cd00130">
    <property type="entry name" value="PAS"/>
    <property type="match status" value="1"/>
</dbReference>
<dbReference type="PROSITE" id="PS50045">
    <property type="entry name" value="SIGMA54_INTERACT_4"/>
    <property type="match status" value="1"/>
</dbReference>
<comment type="caution">
    <text evidence="7">The sequence shown here is derived from an EMBL/GenBank/DDBJ whole genome shotgun (WGS) entry which is preliminary data.</text>
</comment>
<dbReference type="InterPro" id="IPR009057">
    <property type="entry name" value="Homeodomain-like_sf"/>
</dbReference>
<accession>A0A2W1N4R1</accession>
<evidence type="ECO:0000259" key="5">
    <source>
        <dbReference type="PROSITE" id="PS50045"/>
    </source>
</evidence>
<keyword evidence="1" id="KW-0547">Nucleotide-binding</keyword>
<dbReference type="Gene3D" id="3.40.50.2300">
    <property type="match status" value="1"/>
</dbReference>
<dbReference type="InterPro" id="IPR013767">
    <property type="entry name" value="PAS_fold"/>
</dbReference>
<dbReference type="GO" id="GO:0005524">
    <property type="term" value="F:ATP binding"/>
    <property type="evidence" value="ECO:0007669"/>
    <property type="project" value="UniProtKB-KW"/>
</dbReference>
<organism evidence="7 8">
    <name type="scientific">Paenibacillus xerothermodurans</name>
    <dbReference type="NCBI Taxonomy" id="1977292"/>
    <lineage>
        <taxon>Bacteria</taxon>
        <taxon>Bacillati</taxon>
        <taxon>Bacillota</taxon>
        <taxon>Bacilli</taxon>
        <taxon>Bacillales</taxon>
        <taxon>Paenibacillaceae</taxon>
        <taxon>Paenibacillus</taxon>
    </lineage>
</organism>
<dbReference type="Proteomes" id="UP000214746">
    <property type="component" value="Unassembled WGS sequence"/>
</dbReference>
<dbReference type="SUPFAM" id="SSF52540">
    <property type="entry name" value="P-loop containing nucleoside triphosphate hydrolases"/>
    <property type="match status" value="1"/>
</dbReference>
<dbReference type="Pfam" id="PF25601">
    <property type="entry name" value="AAA_lid_14"/>
    <property type="match status" value="1"/>
</dbReference>
<dbReference type="AlphaFoldDB" id="A0A2W1N4R1"/>
<dbReference type="Gene3D" id="3.40.50.300">
    <property type="entry name" value="P-loop containing nucleotide triphosphate hydrolases"/>
    <property type="match status" value="1"/>
</dbReference>
<keyword evidence="8" id="KW-1185">Reference proteome</keyword>
<dbReference type="Gene3D" id="1.10.10.60">
    <property type="entry name" value="Homeodomain-like"/>
    <property type="match status" value="1"/>
</dbReference>
<dbReference type="GO" id="GO:0000156">
    <property type="term" value="F:phosphorelay response regulator activity"/>
    <property type="evidence" value="ECO:0007669"/>
    <property type="project" value="InterPro"/>
</dbReference>
<evidence type="ECO:0000259" key="6">
    <source>
        <dbReference type="PROSITE" id="PS50112"/>
    </source>
</evidence>
<evidence type="ECO:0000313" key="7">
    <source>
        <dbReference type="EMBL" id="PZE19337.1"/>
    </source>
</evidence>
<dbReference type="PROSITE" id="PS50112">
    <property type="entry name" value="PAS"/>
    <property type="match status" value="1"/>
</dbReference>
<dbReference type="SUPFAM" id="SSF55785">
    <property type="entry name" value="PYP-like sensor domain (PAS domain)"/>
    <property type="match status" value="1"/>
</dbReference>
<dbReference type="InterPro" id="IPR002078">
    <property type="entry name" value="Sigma_54_int"/>
</dbReference>
<dbReference type="InterPro" id="IPR058031">
    <property type="entry name" value="AAA_lid_NorR"/>
</dbReference>
<dbReference type="GO" id="GO:0006355">
    <property type="term" value="P:regulation of DNA-templated transcription"/>
    <property type="evidence" value="ECO:0007669"/>
    <property type="project" value="InterPro"/>
</dbReference>
<evidence type="ECO:0000313" key="8">
    <source>
        <dbReference type="Proteomes" id="UP000214746"/>
    </source>
</evidence>
<evidence type="ECO:0000256" key="1">
    <source>
        <dbReference type="ARBA" id="ARBA00022741"/>
    </source>
</evidence>
<keyword evidence="2" id="KW-0067">ATP-binding</keyword>
<feature type="domain" description="Sigma-54 factor interaction" evidence="5">
    <location>
        <begin position="319"/>
        <end position="528"/>
    </location>
</feature>
<evidence type="ECO:0000256" key="2">
    <source>
        <dbReference type="ARBA" id="ARBA00022840"/>
    </source>
</evidence>
<gene>
    <name evidence="7" type="ORF">CBW46_019200</name>
</gene>
<dbReference type="Gene3D" id="1.10.8.60">
    <property type="match status" value="1"/>
</dbReference>
<dbReference type="PANTHER" id="PTHR32071">
    <property type="entry name" value="TRANSCRIPTIONAL REGULATORY PROTEIN"/>
    <property type="match status" value="1"/>
</dbReference>
<name>A0A2W1N4R1_PAEXE</name>
<dbReference type="PRINTS" id="PR01590">
    <property type="entry name" value="HTHFIS"/>
</dbReference>
<dbReference type="Gene3D" id="3.30.450.20">
    <property type="entry name" value="PAS domain"/>
    <property type="match status" value="1"/>
</dbReference>
<dbReference type="Pfam" id="PF00989">
    <property type="entry name" value="PAS"/>
    <property type="match status" value="1"/>
</dbReference>
<dbReference type="Gene3D" id="3.40.50.10660">
    <property type="entry name" value="PrpR receptor domain-like"/>
    <property type="match status" value="1"/>
</dbReference>
<dbReference type="SUPFAM" id="SSF46689">
    <property type="entry name" value="Homeodomain-like"/>
    <property type="match status" value="1"/>
</dbReference>
<dbReference type="InterPro" id="IPR035965">
    <property type="entry name" value="PAS-like_dom_sf"/>
</dbReference>
<protein>
    <submittedName>
        <fullName evidence="7">Winged helix-turn-helix transcriptional regulator</fullName>
    </submittedName>
</protein>
<sequence>MKIKVLAIAPYPGLKDLLQQVSKEDARFEIDIEVADLKKAIPIVASAKAQSYDIIMSRGGTSNVIRERVSTPVVDIPVSGYDILRVLTLVKNSNSKVAVIGFPNICRGAAAVLSVLDFEIPIYSIERAAEVPATLQKAFKHGATLVLGDVVTVSTAQEMGYNGILITSGQESVLEALSEVERIHEVVMKARKNEPLFGHILEHQRTGVLVADSQGVLRYANPAAALLLGYEAGAMAGMSLAGIEPIWERYLEEAALDAALPVRKTKWFNNRQLHIEIIAPGATEDRTFLIYMYPLEEKAKNRFSSNFEVTDRIGTFGQIIGSSVVIRQAIKRAAALAATEKPVWIAGEAGTGKHLFTQAIHSASPHKSDSLYVLPCHQLTDIEQESLLFGSDSEPGLLYAESVGTICLQQIQHVSSQLQQRLLEAIQAGIAPRLIVTSLLPRKTLIKKEEVHPEFAHLFTDSSFVVPPLRDRLEDIGDIARVLIADYNSQHGKQIVGVRQEVLDDDLMQRLWPGNVKQLTIVLETMLAFTTGHYLGPKEAKEGWLKVKDTLQMEASNHNSVINLSGTWDQIERRVLLEILQNEGMNQSKTAKRLGINRSTLWRKLKNMLQN</sequence>
<dbReference type="SUPFAM" id="SSF159800">
    <property type="entry name" value="PrpR receptor domain-like"/>
    <property type="match status" value="1"/>
</dbReference>
<reference evidence="7" key="1">
    <citation type="submission" date="2018-06" db="EMBL/GenBank/DDBJ databases">
        <title>Paenibacillus xerothermodurans sp. nov. an extremely dry heat resistant spore forming bacterium isolated from the soil of Cape Canaveral, Florida.</title>
        <authorList>
            <person name="Seuylemezian A."/>
            <person name="Kaur N."/>
            <person name="Patil P."/>
            <person name="Patil P."/>
            <person name="Mayilraj S."/>
            <person name="Vaishampayan P."/>
        </authorList>
    </citation>
    <scope>NUCLEOTIDE SEQUENCE [LARGE SCALE GENOMIC DNA]</scope>
    <source>
        <strain evidence="7">ATCC 27380</strain>
    </source>
</reference>
<dbReference type="OrthoDB" id="9771372at2"/>
<keyword evidence="4" id="KW-0804">Transcription</keyword>
<keyword evidence="3" id="KW-0805">Transcription regulation</keyword>
<evidence type="ECO:0000256" key="3">
    <source>
        <dbReference type="ARBA" id="ARBA00023015"/>
    </source>
</evidence>
<dbReference type="RefSeq" id="WP_089201578.1">
    <property type="nucleotide sequence ID" value="NZ_NHRJ02000018.1"/>
</dbReference>